<reference evidence="6 7" key="1">
    <citation type="submission" date="2024-08" db="EMBL/GenBank/DDBJ databases">
        <title>Gnathostoma spinigerum genome.</title>
        <authorList>
            <person name="Gonzalez-Bertolin B."/>
            <person name="Monzon S."/>
            <person name="Zaballos A."/>
            <person name="Jimenez P."/>
            <person name="Dekumyoy P."/>
            <person name="Varona S."/>
            <person name="Cuesta I."/>
            <person name="Sumanam S."/>
            <person name="Adisakwattana P."/>
            <person name="Gasser R.B."/>
            <person name="Hernandez-Gonzalez A."/>
            <person name="Young N.D."/>
            <person name="Perteguer M.J."/>
        </authorList>
    </citation>
    <scope>NUCLEOTIDE SEQUENCE [LARGE SCALE GENOMIC DNA]</scope>
    <source>
        <strain evidence="6">AL3</strain>
        <tissue evidence="6">Liver</tissue>
    </source>
</reference>
<protein>
    <recommendedName>
        <fullName evidence="5">Ubiquitin-like protease family profile domain-containing protein</fullName>
    </recommendedName>
</protein>
<comment type="caution">
    <text evidence="6">The sequence shown here is derived from an EMBL/GenBank/DDBJ whole genome shotgun (WGS) entry which is preliminary data.</text>
</comment>
<gene>
    <name evidence="6" type="ORF">AB6A40_002388</name>
</gene>
<dbReference type="InterPro" id="IPR044613">
    <property type="entry name" value="Nep1/2-like"/>
</dbReference>
<sequence>MTELSYEDVYLYQRDIDTLKEGQWLGDKVLSFAVRYLYNTVLTDEMKEKIEVLDAAFCQLLKLVSPTEIQVLCENLSLDRKDHVLFILNDENDPDRSGGTHWSLLIYSRGANHLKLYDSLPNPSTSAALMLSQKMVKILNLPKADVLIEPCCKQQNSSDCGLYVIAFVQKFLENTVKHLECSRLNIDQSYRSRKFWIDLIENLASHDA</sequence>
<comment type="similarity">
    <text evidence="1">Belongs to the peptidase C48 family.</text>
</comment>
<dbReference type="AlphaFoldDB" id="A0ABD6EE94"/>
<dbReference type="Proteomes" id="UP001608902">
    <property type="component" value="Unassembled WGS sequence"/>
</dbReference>
<proteinExistence type="inferred from homology"/>
<dbReference type="InterPro" id="IPR003653">
    <property type="entry name" value="Peptidase_C48_C"/>
</dbReference>
<keyword evidence="3" id="KW-0378">Hydrolase</keyword>
<evidence type="ECO:0000256" key="4">
    <source>
        <dbReference type="ARBA" id="ARBA00022807"/>
    </source>
</evidence>
<dbReference type="PANTHER" id="PTHR46468">
    <property type="entry name" value="SENTRIN-SPECIFIC PROTEASE 8"/>
    <property type="match status" value="1"/>
</dbReference>
<evidence type="ECO:0000259" key="5">
    <source>
        <dbReference type="PROSITE" id="PS50600"/>
    </source>
</evidence>
<dbReference type="GO" id="GO:0008234">
    <property type="term" value="F:cysteine-type peptidase activity"/>
    <property type="evidence" value="ECO:0007669"/>
    <property type="project" value="UniProtKB-KW"/>
</dbReference>
<name>A0ABD6EE94_9BILA</name>
<dbReference type="InterPro" id="IPR038765">
    <property type="entry name" value="Papain-like_cys_pep_sf"/>
</dbReference>
<dbReference type="PANTHER" id="PTHR46468:SF1">
    <property type="entry name" value="SENTRIN-SPECIFIC PROTEASE 8"/>
    <property type="match status" value="1"/>
</dbReference>
<accession>A0ABD6EE94</accession>
<dbReference type="EMBL" id="JBGFUD010001059">
    <property type="protein sequence ID" value="MFH4975679.1"/>
    <property type="molecule type" value="Genomic_DNA"/>
</dbReference>
<evidence type="ECO:0000313" key="7">
    <source>
        <dbReference type="Proteomes" id="UP001608902"/>
    </source>
</evidence>
<organism evidence="6 7">
    <name type="scientific">Gnathostoma spinigerum</name>
    <dbReference type="NCBI Taxonomy" id="75299"/>
    <lineage>
        <taxon>Eukaryota</taxon>
        <taxon>Metazoa</taxon>
        <taxon>Ecdysozoa</taxon>
        <taxon>Nematoda</taxon>
        <taxon>Chromadorea</taxon>
        <taxon>Rhabditida</taxon>
        <taxon>Spirurina</taxon>
        <taxon>Gnathostomatomorpha</taxon>
        <taxon>Gnathostomatoidea</taxon>
        <taxon>Gnathostomatidae</taxon>
        <taxon>Gnathostoma</taxon>
    </lineage>
</organism>
<dbReference type="Pfam" id="PF02902">
    <property type="entry name" value="Peptidase_C48"/>
    <property type="match status" value="1"/>
</dbReference>
<dbReference type="SUPFAM" id="SSF54001">
    <property type="entry name" value="Cysteine proteinases"/>
    <property type="match status" value="1"/>
</dbReference>
<keyword evidence="7" id="KW-1185">Reference proteome</keyword>
<evidence type="ECO:0000256" key="3">
    <source>
        <dbReference type="ARBA" id="ARBA00022801"/>
    </source>
</evidence>
<feature type="domain" description="Ubiquitin-like protease family profile" evidence="5">
    <location>
        <begin position="9"/>
        <end position="171"/>
    </location>
</feature>
<evidence type="ECO:0000313" key="6">
    <source>
        <dbReference type="EMBL" id="MFH4975679.1"/>
    </source>
</evidence>
<evidence type="ECO:0000256" key="1">
    <source>
        <dbReference type="ARBA" id="ARBA00005234"/>
    </source>
</evidence>
<keyword evidence="4" id="KW-0788">Thiol protease</keyword>
<dbReference type="PROSITE" id="PS50600">
    <property type="entry name" value="ULP_PROTEASE"/>
    <property type="match status" value="1"/>
</dbReference>
<keyword evidence="2" id="KW-0645">Protease</keyword>
<dbReference type="Gene3D" id="3.40.395.10">
    <property type="entry name" value="Adenoviral Proteinase, Chain A"/>
    <property type="match status" value="1"/>
</dbReference>
<evidence type="ECO:0000256" key="2">
    <source>
        <dbReference type="ARBA" id="ARBA00022670"/>
    </source>
</evidence>
<dbReference type="GO" id="GO:0006508">
    <property type="term" value="P:proteolysis"/>
    <property type="evidence" value="ECO:0007669"/>
    <property type="project" value="UniProtKB-KW"/>
</dbReference>